<dbReference type="Proteomes" id="UP000824998">
    <property type="component" value="Unassembled WGS sequence"/>
</dbReference>
<feature type="compositionally biased region" description="Low complexity" evidence="1">
    <location>
        <begin position="383"/>
        <end position="393"/>
    </location>
</feature>
<name>A0A9P7YE46_9HELO</name>
<organism evidence="4 5">
    <name type="scientific">Amylocarpus encephaloides</name>
    <dbReference type="NCBI Taxonomy" id="45428"/>
    <lineage>
        <taxon>Eukaryota</taxon>
        <taxon>Fungi</taxon>
        <taxon>Dikarya</taxon>
        <taxon>Ascomycota</taxon>
        <taxon>Pezizomycotina</taxon>
        <taxon>Leotiomycetes</taxon>
        <taxon>Helotiales</taxon>
        <taxon>Helotiales incertae sedis</taxon>
        <taxon>Amylocarpus</taxon>
    </lineage>
</organism>
<feature type="compositionally biased region" description="Polar residues" evidence="1">
    <location>
        <begin position="412"/>
        <end position="432"/>
    </location>
</feature>
<reference evidence="4" key="1">
    <citation type="journal article" date="2021" name="IMA Fungus">
        <title>Genomic characterization of three marine fungi, including Emericellopsis atlantica sp. nov. with signatures of a generalist lifestyle and marine biomass degradation.</title>
        <authorList>
            <person name="Hagestad O.C."/>
            <person name="Hou L."/>
            <person name="Andersen J.H."/>
            <person name="Hansen E.H."/>
            <person name="Altermark B."/>
            <person name="Li C."/>
            <person name="Kuhnert E."/>
            <person name="Cox R.J."/>
            <person name="Crous P.W."/>
            <person name="Spatafora J.W."/>
            <person name="Lail K."/>
            <person name="Amirebrahimi M."/>
            <person name="Lipzen A."/>
            <person name="Pangilinan J."/>
            <person name="Andreopoulos W."/>
            <person name="Hayes R.D."/>
            <person name="Ng V."/>
            <person name="Grigoriev I.V."/>
            <person name="Jackson S.A."/>
            <person name="Sutton T.D.S."/>
            <person name="Dobson A.D.W."/>
            <person name="Rama T."/>
        </authorList>
    </citation>
    <scope>NUCLEOTIDE SEQUENCE</scope>
    <source>
        <strain evidence="4">TRa018bII</strain>
    </source>
</reference>
<dbReference type="SMART" id="SM01042">
    <property type="entry name" value="Brr6_like_C_C"/>
    <property type="match status" value="1"/>
</dbReference>
<protein>
    <submittedName>
        <fullName evidence="4">Di-sulfide bridge nucleocytoplasmic transport domain-containing protein</fullName>
    </submittedName>
</protein>
<evidence type="ECO:0000256" key="2">
    <source>
        <dbReference type="SAM" id="Phobius"/>
    </source>
</evidence>
<feature type="region of interest" description="Disordered" evidence="1">
    <location>
        <begin position="1"/>
        <end position="109"/>
    </location>
</feature>
<evidence type="ECO:0000256" key="1">
    <source>
        <dbReference type="SAM" id="MobiDB-lite"/>
    </source>
</evidence>
<dbReference type="GO" id="GO:0006998">
    <property type="term" value="P:nuclear envelope organization"/>
    <property type="evidence" value="ECO:0007669"/>
    <property type="project" value="InterPro"/>
</dbReference>
<sequence>MFNNIQTQRRTHESPMDWEWQTKGPADPNSPFPQYKPQQGQKPFQSQQSTQKSTSSFLKSGSTPAPQFRNPSFTTPRKPFDRDLFSEASGAESSPADNADAEDTPEISRINTAMAVLQSPSEKKPIFGRYGAGFHGSSPGMAEQRKGKVASTLTRKLRKRKRTDRDVKLFGAQSDSDSDSGESRPRSKKGNAQDGNTQGWLPSFLSGIESRPNLPRVLSIYIQLGLNFFFFFLTVMGVYSLWSAVKGDIEKASEVSVLEAIEEIAQCARDFVDNRCGLDQRAPALKGLCSQYEVCMNRDAYAVGRARVSAHTFAQILNSFVEPISYKALIFIVVILVAVVATNNIAFGMFRSKHANLQMPTAPSYFPPPPTGTYPWDAPPQTPQWGTQPQTPRTNHHVGFDTWGQEVRAIMPSQTPSQRSPTKGSRSPSKEY</sequence>
<evidence type="ECO:0000313" key="5">
    <source>
        <dbReference type="Proteomes" id="UP000824998"/>
    </source>
</evidence>
<dbReference type="OrthoDB" id="5961at2759"/>
<gene>
    <name evidence="4" type="ORF">BJ875DRAFT_104448</name>
</gene>
<feature type="transmembrane region" description="Helical" evidence="2">
    <location>
        <begin position="328"/>
        <end position="350"/>
    </location>
</feature>
<feature type="domain" description="Brl1/Brr6" evidence="3">
    <location>
        <begin position="218"/>
        <end position="351"/>
    </location>
</feature>
<evidence type="ECO:0000313" key="4">
    <source>
        <dbReference type="EMBL" id="KAG9231817.1"/>
    </source>
</evidence>
<feature type="region of interest" description="Disordered" evidence="1">
    <location>
        <begin position="127"/>
        <end position="198"/>
    </location>
</feature>
<feature type="transmembrane region" description="Helical" evidence="2">
    <location>
        <begin position="220"/>
        <end position="242"/>
    </location>
</feature>
<dbReference type="AlphaFoldDB" id="A0A9P7YE46"/>
<dbReference type="Pfam" id="PF10104">
    <property type="entry name" value="Brr6_like_C_C"/>
    <property type="match status" value="1"/>
</dbReference>
<accession>A0A9P7YE46</accession>
<keyword evidence="2" id="KW-0472">Membrane</keyword>
<keyword evidence="2" id="KW-1133">Transmembrane helix</keyword>
<dbReference type="PANTHER" id="PTHR28136:SF1">
    <property type="entry name" value="NUCLEUS EXPORT PROTEIN BRL1"/>
    <property type="match status" value="1"/>
</dbReference>
<keyword evidence="2" id="KW-0812">Transmembrane</keyword>
<dbReference type="GO" id="GO:0055088">
    <property type="term" value="P:lipid homeostasis"/>
    <property type="evidence" value="ECO:0007669"/>
    <property type="project" value="InterPro"/>
</dbReference>
<dbReference type="InterPro" id="IPR040202">
    <property type="entry name" value="Brl1/Brr6"/>
</dbReference>
<feature type="compositionally biased region" description="Polar residues" evidence="1">
    <location>
        <begin position="61"/>
        <end position="75"/>
    </location>
</feature>
<proteinExistence type="predicted"/>
<keyword evidence="5" id="KW-1185">Reference proteome</keyword>
<dbReference type="GO" id="GO:0031965">
    <property type="term" value="C:nuclear membrane"/>
    <property type="evidence" value="ECO:0007669"/>
    <property type="project" value="InterPro"/>
</dbReference>
<feature type="compositionally biased region" description="Low complexity" evidence="1">
    <location>
        <begin position="36"/>
        <end position="60"/>
    </location>
</feature>
<dbReference type="InterPro" id="IPR018767">
    <property type="entry name" value="Brl1/Brr6_dom"/>
</dbReference>
<dbReference type="PANTHER" id="PTHR28136">
    <property type="entry name" value="NUCLEUS EXPORT PROTEIN BRR6"/>
    <property type="match status" value="1"/>
</dbReference>
<evidence type="ECO:0000259" key="3">
    <source>
        <dbReference type="SMART" id="SM01042"/>
    </source>
</evidence>
<feature type="region of interest" description="Disordered" evidence="1">
    <location>
        <begin position="378"/>
        <end position="432"/>
    </location>
</feature>
<comment type="caution">
    <text evidence="4">The sequence shown here is derived from an EMBL/GenBank/DDBJ whole genome shotgun (WGS) entry which is preliminary data.</text>
</comment>
<dbReference type="EMBL" id="MU251579">
    <property type="protein sequence ID" value="KAG9231817.1"/>
    <property type="molecule type" value="Genomic_DNA"/>
</dbReference>